<feature type="transmembrane region" description="Helical" evidence="1">
    <location>
        <begin position="12"/>
        <end position="33"/>
    </location>
</feature>
<proteinExistence type="predicted"/>
<evidence type="ECO:0000256" key="1">
    <source>
        <dbReference type="SAM" id="Phobius"/>
    </source>
</evidence>
<reference evidence="2 3" key="1">
    <citation type="submission" date="2018-02" db="EMBL/GenBank/DDBJ databases">
        <title>Comparative genomes isolates from brazilian mangrove.</title>
        <authorList>
            <person name="Araujo J.E."/>
            <person name="Taketani R.G."/>
            <person name="Silva M.C.P."/>
            <person name="Loureco M.V."/>
            <person name="Andreote F.D."/>
        </authorList>
    </citation>
    <scope>NUCLEOTIDE SEQUENCE [LARGE SCALE GENOMIC DNA]</scope>
    <source>
        <strain evidence="2 3">Hex-1 MGV</strain>
    </source>
</reference>
<protein>
    <submittedName>
        <fullName evidence="2">Uncharacterized protein</fullName>
    </submittedName>
</protein>
<dbReference type="RefSeq" id="WP_146117635.1">
    <property type="nucleotide sequence ID" value="NZ_PUHY01000005.1"/>
</dbReference>
<dbReference type="Proteomes" id="UP000238322">
    <property type="component" value="Unassembled WGS sequence"/>
</dbReference>
<evidence type="ECO:0000313" key="3">
    <source>
        <dbReference type="Proteomes" id="UP000238322"/>
    </source>
</evidence>
<evidence type="ECO:0000313" key="2">
    <source>
        <dbReference type="EMBL" id="PQO37306.1"/>
    </source>
</evidence>
<dbReference type="AlphaFoldDB" id="A0A2S8FYM3"/>
<feature type="transmembrane region" description="Helical" evidence="1">
    <location>
        <begin position="81"/>
        <end position="101"/>
    </location>
</feature>
<sequence>MALATTLSAREGSAIGFLAALLGPGLVAAQQYLGTFRTSMFGARFCTWFFSVTALLAGLPMITLGNQLYRGQSIGAEAVTAFGPFVGVSVFAAISSLLNYCRWRKLVQAERALLPRRKSRRVTLLEVMAIMLGFGLVLGGAAFFSHQQASPN</sequence>
<name>A0A2S8FYM3_9BACT</name>
<feature type="transmembrane region" description="Helical" evidence="1">
    <location>
        <begin position="122"/>
        <end position="144"/>
    </location>
</feature>
<dbReference type="OrthoDB" id="9962271at2"/>
<keyword evidence="1" id="KW-0472">Membrane</keyword>
<keyword evidence="1" id="KW-0812">Transmembrane</keyword>
<feature type="transmembrane region" description="Helical" evidence="1">
    <location>
        <begin position="45"/>
        <end position="69"/>
    </location>
</feature>
<dbReference type="EMBL" id="PUHY01000005">
    <property type="protein sequence ID" value="PQO37306.1"/>
    <property type="molecule type" value="Genomic_DNA"/>
</dbReference>
<comment type="caution">
    <text evidence="2">The sequence shown here is derived from an EMBL/GenBank/DDBJ whole genome shotgun (WGS) entry which is preliminary data.</text>
</comment>
<accession>A0A2S8FYM3</accession>
<organism evidence="2 3">
    <name type="scientific">Blastopirellula marina</name>
    <dbReference type="NCBI Taxonomy" id="124"/>
    <lineage>
        <taxon>Bacteria</taxon>
        <taxon>Pseudomonadati</taxon>
        <taxon>Planctomycetota</taxon>
        <taxon>Planctomycetia</taxon>
        <taxon>Pirellulales</taxon>
        <taxon>Pirellulaceae</taxon>
        <taxon>Blastopirellula</taxon>
    </lineage>
</organism>
<keyword evidence="1" id="KW-1133">Transmembrane helix</keyword>
<gene>
    <name evidence="2" type="ORF">C5Y83_04990</name>
</gene>